<evidence type="ECO:0000313" key="2">
    <source>
        <dbReference type="Proteomes" id="UP000023152"/>
    </source>
</evidence>
<dbReference type="Proteomes" id="UP000023152">
    <property type="component" value="Unassembled WGS sequence"/>
</dbReference>
<keyword evidence="2" id="KW-1185">Reference proteome</keyword>
<evidence type="ECO:0000313" key="1">
    <source>
        <dbReference type="EMBL" id="ETO02179.1"/>
    </source>
</evidence>
<reference evidence="1 2" key="1">
    <citation type="journal article" date="2013" name="Curr. Biol.">
        <title>The Genome of the Foraminiferan Reticulomyxa filosa.</title>
        <authorList>
            <person name="Glockner G."/>
            <person name="Hulsmann N."/>
            <person name="Schleicher M."/>
            <person name="Noegel A.A."/>
            <person name="Eichinger L."/>
            <person name="Gallinger C."/>
            <person name="Pawlowski J."/>
            <person name="Sierra R."/>
            <person name="Euteneuer U."/>
            <person name="Pillet L."/>
            <person name="Moustafa A."/>
            <person name="Platzer M."/>
            <person name="Groth M."/>
            <person name="Szafranski K."/>
            <person name="Schliwa M."/>
        </authorList>
    </citation>
    <scope>NUCLEOTIDE SEQUENCE [LARGE SCALE GENOMIC DNA]</scope>
</reference>
<dbReference type="AlphaFoldDB" id="X6LKM1"/>
<dbReference type="Gene3D" id="2.130.10.10">
    <property type="entry name" value="YVTN repeat-like/Quinoprotein amine dehydrogenase"/>
    <property type="match status" value="1"/>
</dbReference>
<organism evidence="1 2">
    <name type="scientific">Reticulomyxa filosa</name>
    <dbReference type="NCBI Taxonomy" id="46433"/>
    <lineage>
        <taxon>Eukaryota</taxon>
        <taxon>Sar</taxon>
        <taxon>Rhizaria</taxon>
        <taxon>Retaria</taxon>
        <taxon>Foraminifera</taxon>
        <taxon>Monothalamids</taxon>
        <taxon>Reticulomyxidae</taxon>
        <taxon>Reticulomyxa</taxon>
    </lineage>
</organism>
<accession>X6LKM1</accession>
<dbReference type="EMBL" id="ASPP01036504">
    <property type="protein sequence ID" value="ETO02179.1"/>
    <property type="molecule type" value="Genomic_DNA"/>
</dbReference>
<dbReference type="SUPFAM" id="SSF50978">
    <property type="entry name" value="WD40 repeat-like"/>
    <property type="match status" value="1"/>
</dbReference>
<gene>
    <name evidence="1" type="ORF">RFI_35259</name>
</gene>
<name>X6LKM1_RETFI</name>
<comment type="caution">
    <text evidence="1">The sequence shown here is derived from an EMBL/GenBank/DDBJ whole genome shotgun (WGS) entry which is preliminary data.</text>
</comment>
<proteinExistence type="predicted"/>
<sequence>MANILYQIKRNKKDFLQTANTLFLSDNIIRICDVASRKEVKQLEGHSDSVNDVKYFPDGQTILLNFYAHLINIFHFKTTKKALFTIIWIKMHFTKFVYHTIFQIDKYSIIGYFSLFSEKSLICVFDFSSAKMHLGKKFIFFNISTFKKITQTQGNIRDSRHTEEGDVSVITEKELKKTRGGRKANHKKKEKINNCIGVSLFFFLLEKTISKRKSCAYSFWRNDNAKKIWYWL</sequence>
<dbReference type="InterPro" id="IPR015943">
    <property type="entry name" value="WD40/YVTN_repeat-like_dom_sf"/>
</dbReference>
<dbReference type="InterPro" id="IPR036322">
    <property type="entry name" value="WD40_repeat_dom_sf"/>
</dbReference>
<protein>
    <submittedName>
        <fullName evidence="1">Uncharacterized protein</fullName>
    </submittedName>
</protein>